<evidence type="ECO:0000259" key="6">
    <source>
        <dbReference type="Pfam" id="PF04357"/>
    </source>
</evidence>
<dbReference type="PANTHER" id="PTHR36985">
    <property type="entry name" value="TRANSLOCATION AND ASSEMBLY MODULE SUBUNIT TAMB"/>
    <property type="match status" value="1"/>
</dbReference>
<keyword evidence="2 5" id="KW-0812">Transmembrane</keyword>
<dbReference type="Pfam" id="PF04357">
    <property type="entry name" value="TamB"/>
    <property type="match status" value="1"/>
</dbReference>
<dbReference type="InterPro" id="IPR007452">
    <property type="entry name" value="TamB_C"/>
</dbReference>
<keyword evidence="3 5" id="KW-1133">Transmembrane helix</keyword>
<feature type="transmembrane region" description="Helical" evidence="5">
    <location>
        <begin position="7"/>
        <end position="26"/>
    </location>
</feature>
<evidence type="ECO:0000256" key="3">
    <source>
        <dbReference type="ARBA" id="ARBA00022989"/>
    </source>
</evidence>
<evidence type="ECO:0000256" key="1">
    <source>
        <dbReference type="ARBA" id="ARBA00004167"/>
    </source>
</evidence>
<evidence type="ECO:0000313" key="8">
    <source>
        <dbReference type="Proteomes" id="UP001291687"/>
    </source>
</evidence>
<dbReference type="Proteomes" id="UP001291687">
    <property type="component" value="Unassembled WGS sequence"/>
</dbReference>
<dbReference type="RefSeq" id="WP_322776790.1">
    <property type="nucleotide sequence ID" value="NZ_JARJFB010000057.1"/>
</dbReference>
<sequence>MKSFWKILIVLLLLLKVIIISGVIWLKTDHAKIFLARTVVDGLNNKFGLITKIGNINISFPLIADIDFLSVDDKTGEVGSLKNLHINILPSLFSLWEVTFWSISAEELTVNKVPQVVYTTEPSGLFNPDIIIREISFDQVKLAPALTGLIQPFSFSLNSHLEYNSSKQQLAFTTNGKLSLEKDNSFEMLGSYDQNQEQLDIKYSKFSSEIANVTGKLFVDQKHNIINGEVDHQSNFLKQLLDPQIQEYIGESKGKINITGTVKNPKIIATGDIDIDRSPLVYDTEVLLSQNSVNGFVKLNYGAMNARGGIAYKNNKLILLNFITKGIDSEKTANLTLDLSSLILTGKISVVDKKLVEVVKYFPFIHSGSMNIEAGFSSTDNLKQQLYLKGQVSDLSSNGINFDTVDINLTSPDLWQGKFAHLSVLFKALNISNFILDEVKIDAQLQNEDINVKGNVLSKRPLPINLSFDSIFKSINKKSTKPLSVPTEFVINNIGGTIGSAQIKSSSKILLVVGDKNTFKLDNLKIDDGLLNIEASIDDGSILASALLKNIPIEPLLAMPGHKIVGRLDGTIKAQGTVNDPHLSGQLKLSSAKYDYKQYGIKLKDISSTIKANGKLINFSEISAKDRFGNSLQGDGKVSLTEQYAFSFNMASKKLNPINTPYMHGELNGNILIQGDKTEAIAKGQLTLGPFEIKIPERFKEKIPELNTKEVVIEQNKFSYPLKFNIDLITTDKVFIRGWGVDTRLNGNLKISGDNNLPIVKGILNTVRGRYQEFGKILTIRKGELIFDGPLSPSPFLNIIGVYVNRGTEIRLILSGSIVNPHIAIESTPSMSEERALSFLLFGQDTVDISAFQAVQLADAARRLSGHGGGLDPIGFGRKILRVDDINFKADAANPENTSIGLGKYLTDKIYFEIERGRQADTTKLRIEVQITPKISIENVTKQEGNTSIGINWRFDY</sequence>
<keyword evidence="4 5" id="KW-0472">Membrane</keyword>
<evidence type="ECO:0000256" key="4">
    <source>
        <dbReference type="ARBA" id="ARBA00023136"/>
    </source>
</evidence>
<dbReference type="PANTHER" id="PTHR36985:SF1">
    <property type="entry name" value="TRANSLOCATION AND ASSEMBLY MODULE SUBUNIT TAMB"/>
    <property type="match status" value="1"/>
</dbReference>
<gene>
    <name evidence="7" type="ORF">Megvenef_00860</name>
</gene>
<evidence type="ECO:0000313" key="7">
    <source>
        <dbReference type="EMBL" id="MEA0970891.1"/>
    </source>
</evidence>
<comment type="subcellular location">
    <subcellularLocation>
        <location evidence="1">Membrane</location>
        <topology evidence="1">Single-pass membrane protein</topology>
    </subcellularLocation>
</comment>
<accession>A0ABU5NCI1</accession>
<keyword evidence="8" id="KW-1185">Reference proteome</keyword>
<dbReference type="EMBL" id="JARJFB010000057">
    <property type="protein sequence ID" value="MEA0970891.1"/>
    <property type="molecule type" value="Genomic_DNA"/>
</dbReference>
<protein>
    <submittedName>
        <fullName evidence="7">Translocation/assembly module TamB domain protein</fullName>
    </submittedName>
</protein>
<organism evidence="7 8">
    <name type="scientific">Candidatus Megaera venefica</name>
    <dbReference type="NCBI Taxonomy" id="2055910"/>
    <lineage>
        <taxon>Bacteria</taxon>
        <taxon>Pseudomonadati</taxon>
        <taxon>Pseudomonadota</taxon>
        <taxon>Alphaproteobacteria</taxon>
        <taxon>Rickettsiales</taxon>
        <taxon>Rickettsiaceae</taxon>
        <taxon>Candidatus Megaera</taxon>
    </lineage>
</organism>
<evidence type="ECO:0000256" key="2">
    <source>
        <dbReference type="ARBA" id="ARBA00022692"/>
    </source>
</evidence>
<feature type="domain" description="Translocation and assembly module TamB C-terminal" evidence="6">
    <location>
        <begin position="623"/>
        <end position="957"/>
    </location>
</feature>
<reference evidence="7 8" key="1">
    <citation type="submission" date="2023-03" db="EMBL/GenBank/DDBJ databases">
        <title>Host association and intracellularity evolved multiple times independently in the Rickettsiales.</title>
        <authorList>
            <person name="Castelli M."/>
            <person name="Nardi T."/>
            <person name="Gammuto L."/>
            <person name="Bellinzona G."/>
            <person name="Sabaneyeva E."/>
            <person name="Potekhin A."/>
            <person name="Serra V."/>
            <person name="Petroni G."/>
            <person name="Sassera D."/>
        </authorList>
    </citation>
    <scope>NUCLEOTIDE SEQUENCE [LARGE SCALE GENOMIC DNA]</scope>
    <source>
        <strain evidence="7 8">Sr 2-6</strain>
    </source>
</reference>
<name>A0ABU5NCI1_9RICK</name>
<comment type="caution">
    <text evidence="7">The sequence shown here is derived from an EMBL/GenBank/DDBJ whole genome shotgun (WGS) entry which is preliminary data.</text>
</comment>
<evidence type="ECO:0000256" key="5">
    <source>
        <dbReference type="SAM" id="Phobius"/>
    </source>
</evidence>
<proteinExistence type="predicted"/>